<feature type="transmembrane region" description="Helical" evidence="12">
    <location>
        <begin position="251"/>
        <end position="271"/>
    </location>
</feature>
<dbReference type="NCBIfam" id="TIGR00797">
    <property type="entry name" value="matE"/>
    <property type="match status" value="1"/>
</dbReference>
<evidence type="ECO:0000256" key="1">
    <source>
        <dbReference type="ARBA" id="ARBA00004429"/>
    </source>
</evidence>
<proteinExistence type="predicted"/>
<dbReference type="InterPro" id="IPR002528">
    <property type="entry name" value="MATE_fam"/>
</dbReference>
<evidence type="ECO:0000313" key="14">
    <source>
        <dbReference type="Proteomes" id="UP000094070"/>
    </source>
</evidence>
<dbReference type="RefSeq" id="WP_017024513.1">
    <property type="nucleotide sequence ID" value="NZ_AJYK02000065.1"/>
</dbReference>
<keyword evidence="8" id="KW-0406">Ion transport</keyword>
<dbReference type="eggNOG" id="COG0534">
    <property type="taxonomic scope" value="Bacteria"/>
</dbReference>
<dbReference type="PANTHER" id="PTHR43298">
    <property type="entry name" value="MULTIDRUG RESISTANCE PROTEIN NORM-RELATED"/>
    <property type="match status" value="1"/>
</dbReference>
<evidence type="ECO:0000256" key="2">
    <source>
        <dbReference type="ARBA" id="ARBA00013489"/>
    </source>
</evidence>
<evidence type="ECO:0000256" key="3">
    <source>
        <dbReference type="ARBA" id="ARBA00022448"/>
    </source>
</evidence>
<feature type="transmembrane region" description="Helical" evidence="12">
    <location>
        <begin position="71"/>
        <end position="89"/>
    </location>
</feature>
<feature type="transmembrane region" description="Helical" evidence="12">
    <location>
        <begin position="110"/>
        <end position="135"/>
    </location>
</feature>
<dbReference type="GO" id="GO:0042910">
    <property type="term" value="F:xenobiotic transmembrane transporter activity"/>
    <property type="evidence" value="ECO:0007669"/>
    <property type="project" value="InterPro"/>
</dbReference>
<keyword evidence="3" id="KW-0813">Transport</keyword>
<dbReference type="PANTHER" id="PTHR43298:SF2">
    <property type="entry name" value="FMN_FAD EXPORTER YEEO-RELATED"/>
    <property type="match status" value="1"/>
</dbReference>
<feature type="transmembrane region" description="Helical" evidence="12">
    <location>
        <begin position="277"/>
        <end position="301"/>
    </location>
</feature>
<keyword evidence="6 12" id="KW-0812">Transmembrane</keyword>
<reference evidence="13 14" key="1">
    <citation type="journal article" date="2012" name="Science">
        <title>Ecological populations of bacteria act as socially cohesive units of antibiotic production and resistance.</title>
        <authorList>
            <person name="Cordero O.X."/>
            <person name="Wildschutte H."/>
            <person name="Kirkup B."/>
            <person name="Proehl S."/>
            <person name="Ngo L."/>
            <person name="Hussain F."/>
            <person name="Le Roux F."/>
            <person name="Mincer T."/>
            <person name="Polz M.F."/>
        </authorList>
    </citation>
    <scope>NUCLEOTIDE SEQUENCE [LARGE SCALE GENOMIC DNA]</scope>
    <source>
        <strain evidence="13 14">1S-45</strain>
    </source>
</reference>
<dbReference type="EMBL" id="AJYK02000065">
    <property type="protein sequence ID" value="OEF25209.1"/>
    <property type="molecule type" value="Genomic_DNA"/>
</dbReference>
<dbReference type="Proteomes" id="UP000094070">
    <property type="component" value="Unassembled WGS sequence"/>
</dbReference>
<organism evidence="13 14">
    <name type="scientific">Vibrio rumoiensis 1S-45</name>
    <dbReference type="NCBI Taxonomy" id="1188252"/>
    <lineage>
        <taxon>Bacteria</taxon>
        <taxon>Pseudomonadati</taxon>
        <taxon>Pseudomonadota</taxon>
        <taxon>Gammaproteobacteria</taxon>
        <taxon>Vibrionales</taxon>
        <taxon>Vibrionaceae</taxon>
        <taxon>Vibrio</taxon>
    </lineage>
</organism>
<feature type="transmembrane region" description="Helical" evidence="12">
    <location>
        <begin position="181"/>
        <end position="200"/>
    </location>
</feature>
<dbReference type="AlphaFoldDB" id="A0A1E5E2B3"/>
<dbReference type="OrthoDB" id="62420at2"/>
<dbReference type="PIRSF" id="PIRSF006603">
    <property type="entry name" value="DinF"/>
    <property type="match status" value="1"/>
</dbReference>
<feature type="transmembrane region" description="Helical" evidence="12">
    <location>
        <begin position="332"/>
        <end position="358"/>
    </location>
</feature>
<dbReference type="CDD" id="cd13137">
    <property type="entry name" value="MATE_NorM_like"/>
    <property type="match status" value="1"/>
</dbReference>
<keyword evidence="7 12" id="KW-1133">Transmembrane helix</keyword>
<evidence type="ECO:0000256" key="10">
    <source>
        <dbReference type="ARBA" id="ARBA00030855"/>
    </source>
</evidence>
<keyword evidence="5" id="KW-1003">Cell membrane</keyword>
<dbReference type="STRING" id="1188252.A1QC_09375"/>
<dbReference type="Pfam" id="PF01554">
    <property type="entry name" value="MatE"/>
    <property type="match status" value="2"/>
</dbReference>
<evidence type="ECO:0000256" key="9">
    <source>
        <dbReference type="ARBA" id="ARBA00023136"/>
    </source>
</evidence>
<dbReference type="InterPro" id="IPR048279">
    <property type="entry name" value="MdtK-like"/>
</dbReference>
<evidence type="ECO:0000256" key="4">
    <source>
        <dbReference type="ARBA" id="ARBA00022449"/>
    </source>
</evidence>
<dbReference type="GO" id="GO:0005886">
    <property type="term" value="C:plasma membrane"/>
    <property type="evidence" value="ECO:0007669"/>
    <property type="project" value="UniProtKB-SubCell"/>
</dbReference>
<evidence type="ECO:0000256" key="11">
    <source>
        <dbReference type="ARBA" id="ARBA00031636"/>
    </source>
</evidence>
<feature type="transmembrane region" description="Helical" evidence="12">
    <location>
        <begin position="27"/>
        <end position="51"/>
    </location>
</feature>
<accession>A0A1E5E2B3</accession>
<dbReference type="GO" id="GO:0015297">
    <property type="term" value="F:antiporter activity"/>
    <property type="evidence" value="ECO:0007669"/>
    <property type="project" value="UniProtKB-KW"/>
</dbReference>
<evidence type="ECO:0000256" key="7">
    <source>
        <dbReference type="ARBA" id="ARBA00022989"/>
    </source>
</evidence>
<feature type="transmembrane region" description="Helical" evidence="12">
    <location>
        <begin position="147"/>
        <end position="169"/>
    </location>
</feature>
<feature type="transmembrane region" description="Helical" evidence="12">
    <location>
        <begin position="206"/>
        <end position="230"/>
    </location>
</feature>
<feature type="transmembrane region" description="Helical" evidence="12">
    <location>
        <begin position="370"/>
        <end position="391"/>
    </location>
</feature>
<dbReference type="InterPro" id="IPR050222">
    <property type="entry name" value="MATE_MdtK"/>
</dbReference>
<protein>
    <recommendedName>
        <fullName evidence="2">Multidrug resistance protein NorM</fullName>
    </recommendedName>
    <alternativeName>
        <fullName evidence="11">Multidrug-efflux transporter</fullName>
    </alternativeName>
    <alternativeName>
        <fullName evidence="10">Na(+)/drug antiporter</fullName>
    </alternativeName>
</protein>
<evidence type="ECO:0000256" key="5">
    <source>
        <dbReference type="ARBA" id="ARBA00022475"/>
    </source>
</evidence>
<comment type="caution">
    <text evidence="13">The sequence shown here is derived from an EMBL/GenBank/DDBJ whole genome shotgun (WGS) entry which is preliminary data.</text>
</comment>
<keyword evidence="9 12" id="KW-0472">Membrane</keyword>
<dbReference type="NCBIfam" id="NF007562">
    <property type="entry name" value="PRK10189.1"/>
    <property type="match status" value="1"/>
</dbReference>
<evidence type="ECO:0000256" key="12">
    <source>
        <dbReference type="SAM" id="Phobius"/>
    </source>
</evidence>
<sequence length="468" mass="51438">MNLTFSLFKNWPLTLRKRHKVLLIRDVFPLAWPIFIELLCVVLMGIISTILVSRLGQSQTAAIGISDSFTYIIYSVLAAIELGGTVIVAQSYGRRNSEQALDQARQTITLNALISVLFCVVVLLGGKSLLEIVAYGAEPEVIHLAEVYLTAMALSYPALAITLAGSGVLRAVGNSRLPMRVNILTNLLNIAFSYPLIYGVGDWQGLGLLGAGLGVSLARWVGAFIILAYLAKNSRFVIPFKLYFSKFSRKVLADILGIGIPASVESLMFNIGKMITILMVAGMGTVAMAGNVIAFSIILMINIPGNTLGMAATVIVGKRLGQNRPRMAQQELVLILVTSTILLVCSTLLLVPFIHYIALLYTTEESVIDVVVNLFYMNAIMMPVWAASFVLPAAFKGAKDVKFTMWTAILSMWGFRICCGYVFGVVLDFGVYGVWIGMFSDWIVRGMLFTLRLLNQKWLARYFRDVSR</sequence>
<evidence type="ECO:0000256" key="8">
    <source>
        <dbReference type="ARBA" id="ARBA00023065"/>
    </source>
</evidence>
<evidence type="ECO:0000313" key="13">
    <source>
        <dbReference type="EMBL" id="OEF25209.1"/>
    </source>
</evidence>
<comment type="subcellular location">
    <subcellularLocation>
        <location evidence="1">Cell inner membrane</location>
        <topology evidence="1">Multi-pass membrane protein</topology>
    </subcellularLocation>
</comment>
<evidence type="ECO:0000256" key="6">
    <source>
        <dbReference type="ARBA" id="ARBA00022692"/>
    </source>
</evidence>
<keyword evidence="14" id="KW-1185">Reference proteome</keyword>
<dbReference type="GO" id="GO:0006811">
    <property type="term" value="P:monoatomic ion transport"/>
    <property type="evidence" value="ECO:0007669"/>
    <property type="project" value="UniProtKB-KW"/>
</dbReference>
<keyword evidence="4" id="KW-0050">Antiport</keyword>
<gene>
    <name evidence="13" type="ORF">A1QC_09375</name>
</gene>
<name>A0A1E5E2B3_9VIBR</name>